<evidence type="ECO:0000313" key="6">
    <source>
        <dbReference type="EMBL" id="KAJ7375184.1"/>
    </source>
</evidence>
<accession>A0A9W9Z692</accession>
<protein>
    <recommendedName>
        <fullName evidence="5">VOC domain-containing protein</fullName>
    </recommendedName>
</protein>
<evidence type="ECO:0000256" key="3">
    <source>
        <dbReference type="ARBA" id="ARBA00022737"/>
    </source>
</evidence>
<comment type="cofactor">
    <cofactor evidence="1">
        <name>Fe cation</name>
        <dbReference type="ChEBI" id="CHEBI:24875"/>
    </cofactor>
</comment>
<evidence type="ECO:0000313" key="7">
    <source>
        <dbReference type="Proteomes" id="UP001163046"/>
    </source>
</evidence>
<dbReference type="PANTHER" id="PTHR11959">
    <property type="entry name" value="4-HYDROXYPHENYLPYRUVATE DIOXYGENASE"/>
    <property type="match status" value="1"/>
</dbReference>
<evidence type="ECO:0000256" key="1">
    <source>
        <dbReference type="ARBA" id="ARBA00001962"/>
    </source>
</evidence>
<comment type="similarity">
    <text evidence="2">Belongs to the 4HPPD family.</text>
</comment>
<name>A0A9W9Z692_9CNID</name>
<dbReference type="EMBL" id="MU826826">
    <property type="protein sequence ID" value="KAJ7375184.1"/>
    <property type="molecule type" value="Genomic_DNA"/>
</dbReference>
<comment type="caution">
    <text evidence="6">The sequence shown here is derived from an EMBL/GenBank/DDBJ whole genome shotgun (WGS) entry which is preliminary data.</text>
</comment>
<dbReference type="InterPro" id="IPR005956">
    <property type="entry name" value="4OHPhenylPyrv_dOase"/>
</dbReference>
<gene>
    <name evidence="6" type="ORF">OS493_001926</name>
</gene>
<evidence type="ECO:0000256" key="2">
    <source>
        <dbReference type="ARBA" id="ARBA00005877"/>
    </source>
</evidence>
<dbReference type="GO" id="GO:0003868">
    <property type="term" value="F:4-hydroxyphenylpyruvate dioxygenase activity"/>
    <property type="evidence" value="ECO:0007669"/>
    <property type="project" value="InterPro"/>
</dbReference>
<keyword evidence="4" id="KW-0408">Iron</keyword>
<proteinExistence type="inferred from homology"/>
<dbReference type="GO" id="GO:0009072">
    <property type="term" value="P:aromatic amino acid metabolic process"/>
    <property type="evidence" value="ECO:0007669"/>
    <property type="project" value="InterPro"/>
</dbReference>
<organism evidence="6 7">
    <name type="scientific">Desmophyllum pertusum</name>
    <dbReference type="NCBI Taxonomy" id="174260"/>
    <lineage>
        <taxon>Eukaryota</taxon>
        <taxon>Metazoa</taxon>
        <taxon>Cnidaria</taxon>
        <taxon>Anthozoa</taxon>
        <taxon>Hexacorallia</taxon>
        <taxon>Scleractinia</taxon>
        <taxon>Caryophylliina</taxon>
        <taxon>Caryophylliidae</taxon>
        <taxon>Desmophyllum</taxon>
    </lineage>
</organism>
<dbReference type="SUPFAM" id="SSF54593">
    <property type="entry name" value="Glyoxalase/Bleomycin resistance protein/Dihydroxybiphenyl dioxygenase"/>
    <property type="match status" value="1"/>
</dbReference>
<dbReference type="PROSITE" id="PS51819">
    <property type="entry name" value="VOC"/>
    <property type="match status" value="1"/>
</dbReference>
<sequence length="195" mass="21287">MKLTAMQYWFCSESELTIGTDEPGGGVKFVFAEPLPGQGPNQVQTFLTEHGGPGIQHIGLHTSNITEAVATLKDNGVTFIDPPSAYYSEEGKLQEIRDVGECVESLKKHGVLLDAESFTSKENNECPVQDLNGVKQESDTKYLMQVFTRPLFNKDTFFLEVIQRCGATGFGAGNISALWKAVDSYLNSGPNKSNS</sequence>
<dbReference type="Proteomes" id="UP001163046">
    <property type="component" value="Unassembled WGS sequence"/>
</dbReference>
<dbReference type="AlphaFoldDB" id="A0A9W9Z692"/>
<dbReference type="PANTHER" id="PTHR11959:SF10">
    <property type="entry name" value="4-HYDROXYPHENYLPYRUVATE DIOXYGENASE-LIKE PROTEIN"/>
    <property type="match status" value="1"/>
</dbReference>
<keyword evidence="3" id="KW-0677">Repeat</keyword>
<reference evidence="6" key="1">
    <citation type="submission" date="2023-01" db="EMBL/GenBank/DDBJ databases">
        <title>Genome assembly of the deep-sea coral Lophelia pertusa.</title>
        <authorList>
            <person name="Herrera S."/>
            <person name="Cordes E."/>
        </authorList>
    </citation>
    <scope>NUCLEOTIDE SEQUENCE</scope>
    <source>
        <strain evidence="6">USNM1676648</strain>
        <tissue evidence="6">Polyp</tissue>
    </source>
</reference>
<keyword evidence="7" id="KW-1185">Reference proteome</keyword>
<dbReference type="Pfam" id="PF13669">
    <property type="entry name" value="Glyoxalase_4"/>
    <property type="match status" value="1"/>
</dbReference>
<dbReference type="InterPro" id="IPR037523">
    <property type="entry name" value="VOC_core"/>
</dbReference>
<dbReference type="Gene3D" id="3.10.180.10">
    <property type="entry name" value="2,3-Dihydroxybiphenyl 1,2-Dioxygenase, domain 1"/>
    <property type="match status" value="1"/>
</dbReference>
<dbReference type="InterPro" id="IPR029068">
    <property type="entry name" value="Glyas_Bleomycin-R_OHBP_Dase"/>
</dbReference>
<evidence type="ECO:0000256" key="4">
    <source>
        <dbReference type="ARBA" id="ARBA00023004"/>
    </source>
</evidence>
<feature type="domain" description="VOC" evidence="5">
    <location>
        <begin position="1"/>
        <end position="109"/>
    </location>
</feature>
<dbReference type="OrthoDB" id="414569at2759"/>
<evidence type="ECO:0000259" key="5">
    <source>
        <dbReference type="PROSITE" id="PS51819"/>
    </source>
</evidence>